<feature type="region of interest" description="Disordered" evidence="1">
    <location>
        <begin position="96"/>
        <end position="115"/>
    </location>
</feature>
<evidence type="ECO:0000313" key="3">
    <source>
        <dbReference type="Proteomes" id="UP000827892"/>
    </source>
</evidence>
<evidence type="ECO:0000256" key="1">
    <source>
        <dbReference type="SAM" id="MobiDB-lite"/>
    </source>
</evidence>
<feature type="compositionally biased region" description="Basic and acidic residues" evidence="1">
    <location>
        <begin position="102"/>
        <end position="115"/>
    </location>
</feature>
<proteinExistence type="predicted"/>
<organism evidence="2 3">
    <name type="scientific">Caenorhabditis briggsae</name>
    <dbReference type="NCBI Taxonomy" id="6238"/>
    <lineage>
        <taxon>Eukaryota</taxon>
        <taxon>Metazoa</taxon>
        <taxon>Ecdysozoa</taxon>
        <taxon>Nematoda</taxon>
        <taxon>Chromadorea</taxon>
        <taxon>Rhabditida</taxon>
        <taxon>Rhabditina</taxon>
        <taxon>Rhabditomorpha</taxon>
        <taxon>Rhabditoidea</taxon>
        <taxon>Rhabditidae</taxon>
        <taxon>Peloderinae</taxon>
        <taxon>Caenorhabditis</taxon>
    </lineage>
</organism>
<name>A0AAE9D0Q5_CAEBR</name>
<accession>A0AAE9D0Q5</accession>
<sequence>MEHQIDRSGVKSKKSMWRVMDDEWIDDIWDWNGSGVDWKVRRTTRIPMARVVKRTEMVIGNQLVHSKEIEDDNNSDARNWISTVEHQIDRVVIRRKKSMGRSMDDREQFGKRIGR</sequence>
<dbReference type="Proteomes" id="UP000827892">
    <property type="component" value="Chromosome V"/>
</dbReference>
<evidence type="ECO:0000313" key="2">
    <source>
        <dbReference type="EMBL" id="ULT90762.1"/>
    </source>
</evidence>
<gene>
    <name evidence="2" type="ORF">L3Y34_008817</name>
</gene>
<protein>
    <submittedName>
        <fullName evidence="2">Uncharacterized protein</fullName>
    </submittedName>
</protein>
<reference evidence="2 3" key="1">
    <citation type="submission" date="2022-02" db="EMBL/GenBank/DDBJ databases">
        <title>Chromosome-level reference genomes for two strains of Caenorhabditis briggsae: an improved platform for comparative genomics.</title>
        <authorList>
            <person name="Stevens L."/>
            <person name="Andersen E.C."/>
        </authorList>
    </citation>
    <scope>NUCLEOTIDE SEQUENCE [LARGE SCALE GENOMIC DNA]</scope>
    <source>
        <strain evidence="2">QX1410_ONT</strain>
        <tissue evidence="2">Whole-organism</tissue>
    </source>
</reference>
<dbReference type="AlphaFoldDB" id="A0AAE9D0Q5"/>
<dbReference type="EMBL" id="CP090895">
    <property type="protein sequence ID" value="ULT90762.1"/>
    <property type="molecule type" value="Genomic_DNA"/>
</dbReference>